<protein>
    <submittedName>
        <fullName evidence="12">ABC transporter ATP-binding protein</fullName>
    </submittedName>
</protein>
<dbReference type="Gene3D" id="3.40.50.300">
    <property type="entry name" value="P-loop containing nucleotide triphosphate hydrolases"/>
    <property type="match status" value="2"/>
</dbReference>
<dbReference type="PROSITE" id="PS50893">
    <property type="entry name" value="ABC_TRANSPORTER_2"/>
    <property type="match status" value="2"/>
</dbReference>
<evidence type="ECO:0000256" key="6">
    <source>
        <dbReference type="ARBA" id="ARBA00022741"/>
    </source>
</evidence>
<accession>A0A233W0F7</accession>
<evidence type="ECO:0000256" key="3">
    <source>
        <dbReference type="ARBA" id="ARBA00022448"/>
    </source>
</evidence>
<dbReference type="SMART" id="SM00382">
    <property type="entry name" value="AAA"/>
    <property type="match status" value="2"/>
</dbReference>
<dbReference type="AlphaFoldDB" id="A0A233W0F7"/>
<dbReference type="PANTHER" id="PTHR43553">
    <property type="entry name" value="HEAVY METAL TRANSPORTER"/>
    <property type="match status" value="1"/>
</dbReference>
<gene>
    <name evidence="12" type="ORF">B9N56_04660</name>
</gene>
<dbReference type="PROSITE" id="PS00211">
    <property type="entry name" value="ABC_TRANSPORTER_1"/>
    <property type="match status" value="1"/>
</dbReference>
<proteinExistence type="inferred from homology"/>
<dbReference type="InterPro" id="IPR017871">
    <property type="entry name" value="ABC_transporter-like_CS"/>
</dbReference>
<dbReference type="PANTHER" id="PTHR43553:SF23">
    <property type="entry name" value="ABC TRANSPORTER ATP-BINDING COMPONENT"/>
    <property type="match status" value="1"/>
</dbReference>
<evidence type="ECO:0000256" key="1">
    <source>
        <dbReference type="ARBA" id="ARBA00004202"/>
    </source>
</evidence>
<dbReference type="InterPro" id="IPR003439">
    <property type="entry name" value="ABC_transporter-like_ATP-bd"/>
</dbReference>
<organism evidence="12 13">
    <name type="scientific">Finegoldia magna</name>
    <name type="common">Peptostreptococcus magnus</name>
    <dbReference type="NCBI Taxonomy" id="1260"/>
    <lineage>
        <taxon>Bacteria</taxon>
        <taxon>Bacillati</taxon>
        <taxon>Bacillota</taxon>
        <taxon>Tissierellia</taxon>
        <taxon>Tissierellales</taxon>
        <taxon>Peptoniphilaceae</taxon>
        <taxon>Finegoldia</taxon>
    </lineage>
</organism>
<keyword evidence="3" id="KW-0813">Transport</keyword>
<evidence type="ECO:0000256" key="7">
    <source>
        <dbReference type="ARBA" id="ARBA00022840"/>
    </source>
</evidence>
<dbReference type="GO" id="GO:0016887">
    <property type="term" value="F:ATP hydrolysis activity"/>
    <property type="evidence" value="ECO:0007669"/>
    <property type="project" value="InterPro"/>
</dbReference>
<evidence type="ECO:0000259" key="11">
    <source>
        <dbReference type="PROSITE" id="PS50893"/>
    </source>
</evidence>
<keyword evidence="4" id="KW-1003">Cell membrane</keyword>
<reference evidence="13" key="1">
    <citation type="submission" date="2017-04" db="EMBL/GenBank/DDBJ databases">
        <title>Finegoldia magna isolated from orthopedic joint implant-associated infections.</title>
        <authorList>
            <person name="Bjorklund S."/>
            <person name="Bruggemann H."/>
            <person name="Jensen A."/>
            <person name="Hellmark B."/>
            <person name="Soderquist B."/>
        </authorList>
    </citation>
    <scope>NUCLEOTIDE SEQUENCE [LARGE SCALE GENOMIC DNA]</scope>
    <source>
        <strain evidence="13">08T492</strain>
    </source>
</reference>
<dbReference type="InterPro" id="IPR027417">
    <property type="entry name" value="P-loop_NTPase"/>
</dbReference>
<dbReference type="CDD" id="cd03225">
    <property type="entry name" value="ABC_cobalt_CbiO_domain1"/>
    <property type="match status" value="1"/>
</dbReference>
<feature type="domain" description="ABC transporter" evidence="11">
    <location>
        <begin position="267"/>
        <end position="461"/>
    </location>
</feature>
<dbReference type="GO" id="GO:0005524">
    <property type="term" value="F:ATP binding"/>
    <property type="evidence" value="ECO:0007669"/>
    <property type="project" value="UniProtKB-KW"/>
</dbReference>
<keyword evidence="8" id="KW-1278">Translocase</keyword>
<evidence type="ECO:0000256" key="10">
    <source>
        <dbReference type="ARBA" id="ARBA00025157"/>
    </source>
</evidence>
<name>A0A233W0F7_FINMA</name>
<dbReference type="Proteomes" id="UP000215361">
    <property type="component" value="Unassembled WGS sequence"/>
</dbReference>
<dbReference type="InterPro" id="IPR003593">
    <property type="entry name" value="AAA+_ATPase"/>
</dbReference>
<evidence type="ECO:0000256" key="2">
    <source>
        <dbReference type="ARBA" id="ARBA00005417"/>
    </source>
</evidence>
<evidence type="ECO:0000256" key="4">
    <source>
        <dbReference type="ARBA" id="ARBA00022475"/>
    </source>
</evidence>
<feature type="domain" description="ABC transporter" evidence="11">
    <location>
        <begin position="2"/>
        <end position="239"/>
    </location>
</feature>
<evidence type="ECO:0000313" key="12">
    <source>
        <dbReference type="EMBL" id="OXZ38138.1"/>
    </source>
</evidence>
<evidence type="ECO:0000256" key="5">
    <source>
        <dbReference type="ARBA" id="ARBA00022737"/>
    </source>
</evidence>
<evidence type="ECO:0000256" key="8">
    <source>
        <dbReference type="ARBA" id="ARBA00022967"/>
    </source>
</evidence>
<dbReference type="InterPro" id="IPR015856">
    <property type="entry name" value="ABC_transpr_CbiO/EcfA_su"/>
</dbReference>
<evidence type="ECO:0000256" key="9">
    <source>
        <dbReference type="ARBA" id="ARBA00023136"/>
    </source>
</evidence>
<keyword evidence="6" id="KW-0547">Nucleotide-binding</keyword>
<evidence type="ECO:0000313" key="13">
    <source>
        <dbReference type="Proteomes" id="UP000215361"/>
    </source>
</evidence>
<comment type="caution">
    <text evidence="12">The sequence shown here is derived from an EMBL/GenBank/DDBJ whole genome shotgun (WGS) entry which is preliminary data.</text>
</comment>
<dbReference type="RefSeq" id="WP_094202674.1">
    <property type="nucleotide sequence ID" value="NZ_NDYI01000013.1"/>
</dbReference>
<keyword evidence="5" id="KW-0677">Repeat</keyword>
<keyword evidence="9" id="KW-0472">Membrane</keyword>
<dbReference type="SUPFAM" id="SSF52540">
    <property type="entry name" value="P-loop containing nucleoside triphosphate hydrolases"/>
    <property type="match status" value="2"/>
</dbReference>
<comment type="similarity">
    <text evidence="2">Belongs to the ABC transporter superfamily.</text>
</comment>
<dbReference type="GO" id="GO:0043190">
    <property type="term" value="C:ATP-binding cassette (ABC) transporter complex"/>
    <property type="evidence" value="ECO:0007669"/>
    <property type="project" value="TreeGrafter"/>
</dbReference>
<dbReference type="InterPro" id="IPR050095">
    <property type="entry name" value="ECF_ABC_transporter_ATP-bd"/>
</dbReference>
<dbReference type="Pfam" id="PF00005">
    <property type="entry name" value="ABC_tran"/>
    <property type="match status" value="2"/>
</dbReference>
<comment type="function">
    <text evidence="10">Probably part of an ABC transporter complex. Responsible for energy coupling to the transport system.</text>
</comment>
<dbReference type="GO" id="GO:0042626">
    <property type="term" value="F:ATPase-coupled transmembrane transporter activity"/>
    <property type="evidence" value="ECO:0007669"/>
    <property type="project" value="TreeGrafter"/>
</dbReference>
<dbReference type="EMBL" id="NDYI01000013">
    <property type="protein sequence ID" value="OXZ38138.1"/>
    <property type="molecule type" value="Genomic_DNA"/>
</dbReference>
<keyword evidence="7 12" id="KW-0067">ATP-binding</keyword>
<sequence>MLKIRKFDLSFDDENILKNLNFECKAGEITVITGHSGCGKSTLLKAINGVIPEYLDANINGEIKYNSLDLLSKNIFERSCIISNVFQNPKSQFYCMNSTEELAFQLENRNTDKSEIINRIKKYSKLLNIEYLLDKNIFDLSGGEKQMIALAACAISENDIILLDEPSSSLDNESIERLKEALVKLKELNKIIIVVEHRLFYLKDIMDRLCIIDNESLISYEKEDLNDYNLKAIAEGYGLRTFNKIEKSDLEINKYYKVNLLDDKNNFSNGDLSCHNFKKKYEKNKIFDFSISFNKGVNFIIGKNGIGKSTFIKLLTGTTKGHGDVFVNQKKVTKQNKEIFMVMQDPSSQLFTENVLSEVSTVSEDTSLNEKMLEKMGLLSKLEKHPQSLSGGEKQRLLIAIARLSNKPIIILDEPTSGLCKPQMNTLINFLHDMEREGKLIIIITHDFEFIKHCDGTIYEFLK</sequence>
<comment type="subcellular location">
    <subcellularLocation>
        <location evidence="1">Cell membrane</location>
        <topology evidence="1">Peripheral membrane protein</topology>
    </subcellularLocation>
</comment>